<reference evidence="3" key="1">
    <citation type="journal article" date="2019" name="Int. J. Syst. Evol. Microbiol.">
        <title>The Global Catalogue of Microorganisms (GCM) 10K type strain sequencing project: providing services to taxonomists for standard genome sequencing and annotation.</title>
        <authorList>
            <consortium name="The Broad Institute Genomics Platform"/>
            <consortium name="The Broad Institute Genome Sequencing Center for Infectious Disease"/>
            <person name="Wu L."/>
            <person name="Ma J."/>
        </authorList>
    </citation>
    <scope>NUCLEOTIDE SEQUENCE [LARGE SCALE GENOMIC DNA]</scope>
    <source>
        <strain evidence="3">CCM 9147</strain>
    </source>
</reference>
<evidence type="ECO:0000313" key="3">
    <source>
        <dbReference type="Proteomes" id="UP001597340"/>
    </source>
</evidence>
<comment type="caution">
    <text evidence="2">The sequence shown here is derived from an EMBL/GenBank/DDBJ whole genome shotgun (WGS) entry which is preliminary data.</text>
</comment>
<protein>
    <submittedName>
        <fullName evidence="2">Uncharacterized protein</fullName>
    </submittedName>
</protein>
<dbReference type="EMBL" id="JBHTNZ010000005">
    <property type="protein sequence ID" value="MFD1460982.1"/>
    <property type="molecule type" value="Genomic_DNA"/>
</dbReference>
<gene>
    <name evidence="2" type="ORF">ACFQ5D_05900</name>
</gene>
<feature type="transmembrane region" description="Helical" evidence="1">
    <location>
        <begin position="66"/>
        <end position="86"/>
    </location>
</feature>
<evidence type="ECO:0000256" key="1">
    <source>
        <dbReference type="SAM" id="Phobius"/>
    </source>
</evidence>
<name>A0ABW4D8A3_9BACL</name>
<dbReference type="Proteomes" id="UP001597340">
    <property type="component" value="Unassembled WGS sequence"/>
</dbReference>
<accession>A0ABW4D8A3</accession>
<proteinExistence type="predicted"/>
<keyword evidence="1" id="KW-1133">Transmembrane helix</keyword>
<keyword evidence="3" id="KW-1185">Reference proteome</keyword>
<evidence type="ECO:0000313" key="2">
    <source>
        <dbReference type="EMBL" id="MFD1460982.1"/>
    </source>
</evidence>
<keyword evidence="1" id="KW-0812">Transmembrane</keyword>
<organism evidence="2 3">
    <name type="scientific">Paenibacillus farraposensis</name>
    <dbReference type="NCBI Taxonomy" id="2807095"/>
    <lineage>
        <taxon>Bacteria</taxon>
        <taxon>Bacillati</taxon>
        <taxon>Bacillota</taxon>
        <taxon>Bacilli</taxon>
        <taxon>Bacillales</taxon>
        <taxon>Paenibacillaceae</taxon>
        <taxon>Paenibacillus</taxon>
    </lineage>
</organism>
<sequence>MLPEQYCDFLSNLYRKDGAPLQSKNHNGTGLLTYLKHRHGVAWLLGFVIISCICLIGFYFTAFPLAMQIFTAGAGTVVCFGLAAVWRSSKKSMRALLSTLGSAIMLGSGV</sequence>
<feature type="transmembrane region" description="Helical" evidence="1">
    <location>
        <begin position="41"/>
        <end position="60"/>
    </location>
</feature>
<keyword evidence="1" id="KW-0472">Membrane</keyword>